<dbReference type="HOGENOM" id="CLU_004317_0_2_10"/>
<keyword evidence="3 8" id="KW-1134">Transmembrane beta strand</keyword>
<dbReference type="EMBL" id="AQHW01000002">
    <property type="protein sequence ID" value="KKB60401.1"/>
    <property type="molecule type" value="Genomic_DNA"/>
</dbReference>
<dbReference type="Pfam" id="PF00593">
    <property type="entry name" value="TonB_dep_Rec_b-barrel"/>
    <property type="match status" value="1"/>
</dbReference>
<evidence type="ECO:0000256" key="1">
    <source>
        <dbReference type="ARBA" id="ARBA00004571"/>
    </source>
</evidence>
<dbReference type="FunFam" id="2.60.40.1120:FF:000003">
    <property type="entry name" value="Outer membrane protein Omp121"/>
    <property type="match status" value="1"/>
</dbReference>
<dbReference type="SUPFAM" id="SSF56935">
    <property type="entry name" value="Porins"/>
    <property type="match status" value="1"/>
</dbReference>
<gene>
    <name evidence="12" type="ORF">HMPREF1536_00281</name>
</gene>
<comment type="caution">
    <text evidence="12">The sequence shown here is derived from an EMBL/GenBank/DDBJ whole genome shotgun (WGS) entry which is preliminary data.</text>
</comment>
<dbReference type="InterPro" id="IPR036942">
    <property type="entry name" value="Beta-barrel_TonB_sf"/>
</dbReference>
<dbReference type="InterPro" id="IPR008969">
    <property type="entry name" value="CarboxyPept-like_regulatory"/>
</dbReference>
<proteinExistence type="inferred from homology"/>
<dbReference type="Pfam" id="PF07715">
    <property type="entry name" value="Plug"/>
    <property type="match status" value="1"/>
</dbReference>
<protein>
    <submittedName>
        <fullName evidence="12">SusC/RagA family TonB-linked outer membrane protein</fullName>
    </submittedName>
</protein>
<dbReference type="PATRIC" id="fig|1203610.3.peg.299"/>
<dbReference type="RefSeq" id="WP_028727652.1">
    <property type="nucleotide sequence ID" value="NZ_AUAE01000017.1"/>
</dbReference>
<keyword evidence="5 9" id="KW-0798">TonB box</keyword>
<dbReference type="Gene3D" id="2.60.40.1120">
    <property type="entry name" value="Carboxypeptidase-like, regulatory domain"/>
    <property type="match status" value="1"/>
</dbReference>
<dbReference type="GO" id="GO:0009279">
    <property type="term" value="C:cell outer membrane"/>
    <property type="evidence" value="ECO:0007669"/>
    <property type="project" value="UniProtKB-SubCell"/>
</dbReference>
<reference evidence="12 13" key="1">
    <citation type="submission" date="2013-04" db="EMBL/GenBank/DDBJ databases">
        <title>The Genome Sequence of Parabacteroides gordonii DSM 23371.</title>
        <authorList>
            <consortium name="The Broad Institute Genomics Platform"/>
            <person name="Earl A."/>
            <person name="Ward D."/>
            <person name="Feldgarden M."/>
            <person name="Gevers D."/>
            <person name="Martens E."/>
            <person name="Sakamoto M."/>
            <person name="Benno Y."/>
            <person name="Suzuki N."/>
            <person name="Matsunaga N."/>
            <person name="Koshihara K."/>
            <person name="Seki M."/>
            <person name="Komiya H."/>
            <person name="Walker B."/>
            <person name="Young S."/>
            <person name="Zeng Q."/>
            <person name="Gargeya S."/>
            <person name="Fitzgerald M."/>
            <person name="Haas B."/>
            <person name="Abouelleil A."/>
            <person name="Allen A.W."/>
            <person name="Alvarado L."/>
            <person name="Arachchi H.M."/>
            <person name="Berlin A.M."/>
            <person name="Chapman S.B."/>
            <person name="Gainer-Dewar J."/>
            <person name="Goldberg J."/>
            <person name="Griggs A."/>
            <person name="Gujja S."/>
            <person name="Hansen M."/>
            <person name="Howarth C."/>
            <person name="Imamovic A."/>
            <person name="Ireland A."/>
            <person name="Larimer J."/>
            <person name="McCowan C."/>
            <person name="Murphy C."/>
            <person name="Pearson M."/>
            <person name="Poon T.W."/>
            <person name="Priest M."/>
            <person name="Roberts A."/>
            <person name="Saif S."/>
            <person name="Shea T."/>
            <person name="Sisk P."/>
            <person name="Sykes S."/>
            <person name="Wortman J."/>
            <person name="Nusbaum C."/>
            <person name="Birren B."/>
        </authorList>
    </citation>
    <scope>NUCLEOTIDE SEQUENCE [LARGE SCALE GENOMIC DNA]</scope>
    <source>
        <strain evidence="12 13">MS-1</strain>
    </source>
</reference>
<dbReference type="NCBIfam" id="TIGR04057">
    <property type="entry name" value="SusC_RagA_signa"/>
    <property type="match status" value="1"/>
</dbReference>
<keyword evidence="13" id="KW-1185">Reference proteome</keyword>
<accession>A0A0F5JRH0</accession>
<dbReference type="InterPro" id="IPR023996">
    <property type="entry name" value="TonB-dep_OMP_SusC/RagA"/>
</dbReference>
<evidence type="ECO:0000256" key="5">
    <source>
        <dbReference type="ARBA" id="ARBA00023077"/>
    </source>
</evidence>
<keyword evidence="6 8" id="KW-0472">Membrane</keyword>
<dbReference type="InterPro" id="IPR037066">
    <property type="entry name" value="Plug_dom_sf"/>
</dbReference>
<dbReference type="SUPFAM" id="SSF49464">
    <property type="entry name" value="Carboxypeptidase regulatory domain-like"/>
    <property type="match status" value="1"/>
</dbReference>
<feature type="domain" description="TonB-dependent receptor plug" evidence="11">
    <location>
        <begin position="133"/>
        <end position="240"/>
    </location>
</feature>
<evidence type="ECO:0000259" key="11">
    <source>
        <dbReference type="Pfam" id="PF07715"/>
    </source>
</evidence>
<dbReference type="InterPro" id="IPR000531">
    <property type="entry name" value="Beta-barrel_TonB"/>
</dbReference>
<evidence type="ECO:0000256" key="2">
    <source>
        <dbReference type="ARBA" id="ARBA00022448"/>
    </source>
</evidence>
<dbReference type="PROSITE" id="PS52016">
    <property type="entry name" value="TONB_DEPENDENT_REC_3"/>
    <property type="match status" value="1"/>
</dbReference>
<evidence type="ECO:0000313" key="13">
    <source>
        <dbReference type="Proteomes" id="UP000033035"/>
    </source>
</evidence>
<evidence type="ECO:0000256" key="8">
    <source>
        <dbReference type="PROSITE-ProRule" id="PRU01360"/>
    </source>
</evidence>
<dbReference type="Gene3D" id="2.170.130.10">
    <property type="entry name" value="TonB-dependent receptor, plug domain"/>
    <property type="match status" value="1"/>
</dbReference>
<comment type="subcellular location">
    <subcellularLocation>
        <location evidence="1 8">Cell outer membrane</location>
        <topology evidence="1 8">Multi-pass membrane protein</topology>
    </subcellularLocation>
</comment>
<comment type="similarity">
    <text evidence="8 9">Belongs to the TonB-dependent receptor family.</text>
</comment>
<dbReference type="InterPro" id="IPR023997">
    <property type="entry name" value="TonB-dep_OMP_SusC/RagA_CS"/>
</dbReference>
<evidence type="ECO:0000256" key="9">
    <source>
        <dbReference type="RuleBase" id="RU003357"/>
    </source>
</evidence>
<organism evidence="12 13">
    <name type="scientific">Parabacteroides gordonii MS-1 = DSM 23371</name>
    <dbReference type="NCBI Taxonomy" id="1203610"/>
    <lineage>
        <taxon>Bacteria</taxon>
        <taxon>Pseudomonadati</taxon>
        <taxon>Bacteroidota</taxon>
        <taxon>Bacteroidia</taxon>
        <taxon>Bacteroidales</taxon>
        <taxon>Tannerellaceae</taxon>
        <taxon>Parabacteroides</taxon>
    </lineage>
</organism>
<feature type="domain" description="TonB-dependent receptor-like beta-barrel" evidence="10">
    <location>
        <begin position="410"/>
        <end position="972"/>
    </location>
</feature>
<dbReference type="AlphaFoldDB" id="A0A0F5JRH0"/>
<evidence type="ECO:0000259" key="10">
    <source>
        <dbReference type="Pfam" id="PF00593"/>
    </source>
</evidence>
<keyword evidence="4 8" id="KW-0812">Transmembrane</keyword>
<dbReference type="InterPro" id="IPR012910">
    <property type="entry name" value="Plug_dom"/>
</dbReference>
<dbReference type="Gene3D" id="2.40.170.20">
    <property type="entry name" value="TonB-dependent receptor, beta-barrel domain"/>
    <property type="match status" value="1"/>
</dbReference>
<dbReference type="Pfam" id="PF13715">
    <property type="entry name" value="CarbopepD_reg_2"/>
    <property type="match status" value="1"/>
</dbReference>
<sequence>MSRLLDGNLPPCKKAAERKNRILSLLFFFMAFISVQVYAQDIKISGTVISGSDNYPIIGANILVKGTTIGTITDVDGNFSFEAPKGSTLVVSYIGYQSQEMQVSGNAPIKIVLSEDSEKLDEVIVIGYGSQKKSDMTGGIVAVGNEKLQMVSTNNLMDKLAGQVPGLNITMEKASPSEDQVLRVRGENSLTADNSPLIVLDGIPYSGSLGDIDPDNIENLSVLKDASSAAIYGSRGANGVILIQTKKGKKGTATVSYKGQVGFSQPERRVDVMKGPEYVKFLQDQWAYMNYNGVIKNPEDILNVSEIENWRNGIETDWQDQIFRTALTNSHQLSVSGGTEKTTYMASISRLNQEGVVKDTGMKRTNIALNITQQLGNWLTIGMATQAVQKEYGGIQAGISDALCQSPYGQPYNSDGSLNFYPMDQTLHANPLADLEATSDKTDRNIFISTYADAKLPIKGLSFRTNFGYNYRSKFEGSYYGRNTVTGKAKNGSAAIKNQHDWDYTWENVLKYELQLGKHKFDATGLFSMQQTSQEISEQKGTSFVNDDSEYHNMAGAEENKTVTSELTETAMLSYMLRLNYNYANRYLFTATGRSDGYSAFGTNNKYAFFPSLAAAWNISSEEFMESTNNWMDMLKIRLSWGSNGNQAIKAYQTLDRLKLTNYIWGDKGTTVNGVILSYNSIGNPNLKWETTRTVNAGVDFSFFNSRLSGSVDFYVSNTSDLLMSRTVPIMNGYNSIMDNVGETRNTGIELALNSVNMENKDFRWSTSYNFSLNRDKIIELRGDGKDDITNKWFIGEPVKVYYDYNVVGTWQEDDNFLNADGKEIQKGAKPGHAKLEDVDGDGTITAKDKKIIGSKLPSFTMSLGNTFTYKDFTFSFLLNGVFGAWKEMIDYNFDRWSSKYNYISGMDYWTPENPTNAMTSPGYVPYDKHSFYKKMNYVRIKNITLGYNIPKAILTPVGISALNVNLSVNNLYTFSNVKNALNFDGTDYNANIVSCYPTARSFMLGLNLIF</sequence>
<dbReference type="NCBIfam" id="TIGR04056">
    <property type="entry name" value="OMP_RagA_SusC"/>
    <property type="match status" value="1"/>
</dbReference>
<dbReference type="InterPro" id="IPR039426">
    <property type="entry name" value="TonB-dep_rcpt-like"/>
</dbReference>
<keyword evidence="7 8" id="KW-0998">Cell outer membrane</keyword>
<dbReference type="STRING" id="1203610.HMPREF1536_00281"/>
<evidence type="ECO:0000256" key="6">
    <source>
        <dbReference type="ARBA" id="ARBA00023136"/>
    </source>
</evidence>
<dbReference type="Proteomes" id="UP000033035">
    <property type="component" value="Unassembled WGS sequence"/>
</dbReference>
<evidence type="ECO:0000313" key="12">
    <source>
        <dbReference type="EMBL" id="KKB60401.1"/>
    </source>
</evidence>
<evidence type="ECO:0000256" key="7">
    <source>
        <dbReference type="ARBA" id="ARBA00023237"/>
    </source>
</evidence>
<name>A0A0F5JRH0_9BACT</name>
<evidence type="ECO:0000256" key="3">
    <source>
        <dbReference type="ARBA" id="ARBA00022452"/>
    </source>
</evidence>
<evidence type="ECO:0000256" key="4">
    <source>
        <dbReference type="ARBA" id="ARBA00022692"/>
    </source>
</evidence>
<keyword evidence="2 8" id="KW-0813">Transport</keyword>